<dbReference type="InterPro" id="IPR011009">
    <property type="entry name" value="Kinase-like_dom_sf"/>
</dbReference>
<name>A0A5J4ZA06_9ASTE</name>
<gene>
    <name evidence="2" type="ORF">F0562_018984</name>
</gene>
<dbReference type="Gene3D" id="3.30.200.20">
    <property type="entry name" value="Phosphorylase Kinase, domain 1"/>
    <property type="match status" value="1"/>
</dbReference>
<accession>A0A5J4ZA06</accession>
<sequence>MDQGNLEELTLFNFEKLAIATDNFLSANKLGQGGFGPVYKMGDVKSALSDHPKAKFSIRAVLDHFKIKRSTPEDKPSSTINTDDSAAAACRQENALRLLNWISQDLVDVHEASKKLREHEDLVNDQIEKAETELNCLKGAFEAATESSVEYAAQTRQASLS</sequence>
<evidence type="ECO:0000313" key="3">
    <source>
        <dbReference type="Proteomes" id="UP000325577"/>
    </source>
</evidence>
<dbReference type="EMBL" id="CM018052">
    <property type="protein sequence ID" value="KAA8515405.1"/>
    <property type="molecule type" value="Genomic_DNA"/>
</dbReference>
<reference evidence="2 3" key="1">
    <citation type="submission" date="2019-09" db="EMBL/GenBank/DDBJ databases">
        <title>A chromosome-level genome assembly of the Chinese tupelo Nyssa sinensis.</title>
        <authorList>
            <person name="Yang X."/>
            <person name="Kang M."/>
            <person name="Yang Y."/>
            <person name="Xiong H."/>
            <person name="Wang M."/>
            <person name="Zhang Z."/>
            <person name="Wang Z."/>
            <person name="Wu H."/>
            <person name="Ma T."/>
            <person name="Liu J."/>
            <person name="Xi Z."/>
        </authorList>
    </citation>
    <scope>NUCLEOTIDE SEQUENCE [LARGE SCALE GENOMIC DNA]</scope>
    <source>
        <strain evidence="2">J267</strain>
        <tissue evidence="2">Leaf</tissue>
    </source>
</reference>
<organism evidence="2 3">
    <name type="scientific">Nyssa sinensis</name>
    <dbReference type="NCBI Taxonomy" id="561372"/>
    <lineage>
        <taxon>Eukaryota</taxon>
        <taxon>Viridiplantae</taxon>
        <taxon>Streptophyta</taxon>
        <taxon>Embryophyta</taxon>
        <taxon>Tracheophyta</taxon>
        <taxon>Spermatophyta</taxon>
        <taxon>Magnoliopsida</taxon>
        <taxon>eudicotyledons</taxon>
        <taxon>Gunneridae</taxon>
        <taxon>Pentapetalae</taxon>
        <taxon>asterids</taxon>
        <taxon>Cornales</taxon>
        <taxon>Nyssaceae</taxon>
        <taxon>Nyssa</taxon>
    </lineage>
</organism>
<evidence type="ECO:0008006" key="4">
    <source>
        <dbReference type="Google" id="ProtNLM"/>
    </source>
</evidence>
<evidence type="ECO:0000313" key="2">
    <source>
        <dbReference type="EMBL" id="KAA8515405.1"/>
    </source>
</evidence>
<keyword evidence="1" id="KW-0175">Coiled coil</keyword>
<dbReference type="Proteomes" id="UP000325577">
    <property type="component" value="Linkage Group LG9"/>
</dbReference>
<protein>
    <recommendedName>
        <fullName evidence="4">Protein kinase domain-containing protein</fullName>
    </recommendedName>
</protein>
<proteinExistence type="predicted"/>
<keyword evidence="3" id="KW-1185">Reference proteome</keyword>
<feature type="coiled-coil region" evidence="1">
    <location>
        <begin position="109"/>
        <end position="147"/>
    </location>
</feature>
<dbReference type="AlphaFoldDB" id="A0A5J4ZA06"/>
<dbReference type="OrthoDB" id="1731161at2759"/>
<evidence type="ECO:0000256" key="1">
    <source>
        <dbReference type="SAM" id="Coils"/>
    </source>
</evidence>
<dbReference type="SUPFAM" id="SSF56112">
    <property type="entry name" value="Protein kinase-like (PK-like)"/>
    <property type="match status" value="1"/>
</dbReference>